<gene>
    <name evidence="2" type="ORF">AE618_24060</name>
</gene>
<dbReference type="Gene3D" id="1.10.287.470">
    <property type="entry name" value="Helix hairpin bin"/>
    <property type="match status" value="1"/>
</dbReference>
<dbReference type="Gene3D" id="2.40.50.100">
    <property type="match status" value="1"/>
</dbReference>
<keyword evidence="3" id="KW-1185">Reference proteome</keyword>
<dbReference type="RefSeq" id="WP_054211593.1">
    <property type="nucleotide sequence ID" value="NZ_LGSZ01000077.1"/>
</dbReference>
<proteinExistence type="predicted"/>
<comment type="caution">
    <text evidence="2">The sequence shown here is derived from an EMBL/GenBank/DDBJ whole genome shotgun (WGS) entry which is preliminary data.</text>
</comment>
<organism evidence="2 3">
    <name type="scientific">Bosea vaviloviae</name>
    <dbReference type="NCBI Taxonomy" id="1526658"/>
    <lineage>
        <taxon>Bacteria</taxon>
        <taxon>Pseudomonadati</taxon>
        <taxon>Pseudomonadota</taxon>
        <taxon>Alphaproteobacteria</taxon>
        <taxon>Hyphomicrobiales</taxon>
        <taxon>Boseaceae</taxon>
        <taxon>Bosea</taxon>
    </lineage>
</organism>
<keyword evidence="1" id="KW-1133">Transmembrane helix</keyword>
<reference evidence="2 3" key="1">
    <citation type="submission" date="2015-07" db="EMBL/GenBank/DDBJ databases">
        <title>Whole genome sequencing of Bosea vaviloviae isolated from cave pool.</title>
        <authorList>
            <person name="Tan N.E.H."/>
            <person name="Lee Y.P."/>
            <person name="Gan H.M."/>
            <person name="Barton H."/>
            <person name="Savka M.A."/>
        </authorList>
    </citation>
    <scope>NUCLEOTIDE SEQUENCE [LARGE SCALE GENOMIC DNA]</scope>
    <source>
        <strain evidence="2 3">SD260</strain>
    </source>
</reference>
<name>A0A0N1N002_9HYPH</name>
<dbReference type="PATRIC" id="fig|1526658.3.peg.2989"/>
<dbReference type="PANTHER" id="PTHR30367:SF12">
    <property type="entry name" value="P-HYDROXYBENZOIC ACID EFFLUX PUMP SUBUNIT AAEA"/>
    <property type="match status" value="1"/>
</dbReference>
<dbReference type="AlphaFoldDB" id="A0A0N1N002"/>
<keyword evidence="1" id="KW-0812">Transmembrane</keyword>
<sequence>MLELLLTSFPAVIRYYQLKRRGEAMTVWNMRTAMFLWAFLAFFLFLAIFYFHPKSYSGLLPFRTVSVVAQTSGPVTELAVQNWQRVAAGDLLFRIENSKQRAALKQAEAEFDKIAAAEVKAADTVKVAQANVVMASASLDKLKGDLENAQTLLARNSGSRETLRLAESSFAVGEASLAGAQAQLNLAQADISQSLPAQRKAAEAALESAKAALAMTEVRSFTDGIITQLAMSEGSPASTLILSPAMVIIPDRPEKLPLRITAGFSQVTRTTLYEGMPAEISCDTNIGLSFSNTVLPARVRYVQPAISTGQIIPGGRLVDLDERVRRGSLLVYLELEHKEQEKLMLDGTGCLVQTYTTNLSGFTGHLIAATGVIKAVGLRLKVWGSLIAGIGLAGGGGH</sequence>
<dbReference type="OrthoDB" id="7929252at2"/>
<dbReference type="PANTHER" id="PTHR30367">
    <property type="entry name" value="P-HYDROXYBENZOIC ACID EFFLUX PUMP SUBUNIT AAEA-RELATED"/>
    <property type="match status" value="1"/>
</dbReference>
<dbReference type="Proteomes" id="UP000037822">
    <property type="component" value="Unassembled WGS sequence"/>
</dbReference>
<dbReference type="EMBL" id="LGSZ01000077">
    <property type="protein sequence ID" value="KPH75738.1"/>
    <property type="molecule type" value="Genomic_DNA"/>
</dbReference>
<dbReference type="InterPro" id="IPR050393">
    <property type="entry name" value="MFP_Efflux_Pump"/>
</dbReference>
<dbReference type="SUPFAM" id="SSF111369">
    <property type="entry name" value="HlyD-like secretion proteins"/>
    <property type="match status" value="1"/>
</dbReference>
<accession>A0A0N1N002</accession>
<protein>
    <submittedName>
        <fullName evidence="2">Membrane protein</fullName>
    </submittedName>
</protein>
<feature type="transmembrane region" description="Helical" evidence="1">
    <location>
        <begin position="34"/>
        <end position="51"/>
    </location>
</feature>
<keyword evidence="1" id="KW-0472">Membrane</keyword>
<evidence type="ECO:0000313" key="2">
    <source>
        <dbReference type="EMBL" id="KPH75738.1"/>
    </source>
</evidence>
<evidence type="ECO:0000313" key="3">
    <source>
        <dbReference type="Proteomes" id="UP000037822"/>
    </source>
</evidence>
<evidence type="ECO:0000256" key="1">
    <source>
        <dbReference type="SAM" id="Phobius"/>
    </source>
</evidence>